<keyword evidence="3" id="KW-1185">Reference proteome</keyword>
<evidence type="ECO:0000313" key="3">
    <source>
        <dbReference type="Proteomes" id="UP000000310"/>
    </source>
</evidence>
<accession>F0S515</accession>
<reference evidence="3" key="2">
    <citation type="submission" date="2011-02" db="EMBL/GenBank/DDBJ databases">
        <title>The complete genome of Pedobacter saltans DSM 12145.</title>
        <authorList>
            <consortium name="US DOE Joint Genome Institute (JGI-PGF)"/>
            <person name="Lucas S."/>
            <person name="Copeland A."/>
            <person name="Lapidus A."/>
            <person name="Bruce D."/>
            <person name="Goodwin L."/>
            <person name="Pitluck S."/>
            <person name="Kyrpides N."/>
            <person name="Mavromatis K."/>
            <person name="Pagani I."/>
            <person name="Ivanova N."/>
            <person name="Ovchinnikova G."/>
            <person name="Lu M."/>
            <person name="Detter J.C."/>
            <person name="Han C."/>
            <person name="Land M."/>
            <person name="Hauser L."/>
            <person name="Markowitz V."/>
            <person name="Cheng J.-F."/>
            <person name="Hugenholtz P."/>
            <person name="Woyke T."/>
            <person name="Wu D."/>
            <person name="Tindall B."/>
            <person name="Pomrenke H.G."/>
            <person name="Brambilla E."/>
            <person name="Klenk H.-P."/>
            <person name="Eisen J.A."/>
        </authorList>
    </citation>
    <scope>NUCLEOTIDE SEQUENCE [LARGE SCALE GENOMIC DNA]</scope>
    <source>
        <strain evidence="3">ATCC 51119 / DSM 12145 / JCM 21818 / LMG 10337 / NBRC 100064 / NCIMB 13643</strain>
    </source>
</reference>
<dbReference type="EMBL" id="CP002545">
    <property type="protein sequence ID" value="ADY50932.1"/>
    <property type="molecule type" value="Genomic_DNA"/>
</dbReference>
<evidence type="ECO:0000313" key="2">
    <source>
        <dbReference type="EMBL" id="ADY50932.1"/>
    </source>
</evidence>
<dbReference type="HOGENOM" id="CLU_119534_0_0_10"/>
<dbReference type="KEGG" id="psn:Pedsa_0350"/>
<keyword evidence="1" id="KW-0732">Signal</keyword>
<reference evidence="2 3" key="1">
    <citation type="journal article" date="2011" name="Stand. Genomic Sci.">
        <title>Complete genome sequence of the gliding, heparinolytic Pedobacter saltans type strain (113).</title>
        <authorList>
            <person name="Liolios K."/>
            <person name="Sikorski J."/>
            <person name="Lu M."/>
            <person name="Nolan M."/>
            <person name="Lapidus A."/>
            <person name="Lucas S."/>
            <person name="Hammon N."/>
            <person name="Deshpande S."/>
            <person name="Cheng J.F."/>
            <person name="Tapia R."/>
            <person name="Han C."/>
            <person name="Goodwin L."/>
            <person name="Pitluck S."/>
            <person name="Huntemann M."/>
            <person name="Ivanova N."/>
            <person name="Pagani I."/>
            <person name="Mavromatis K."/>
            <person name="Ovchinikova G."/>
            <person name="Pati A."/>
            <person name="Chen A."/>
            <person name="Palaniappan K."/>
            <person name="Land M."/>
            <person name="Hauser L."/>
            <person name="Brambilla E.M."/>
            <person name="Kotsyurbenko O."/>
            <person name="Rohde M."/>
            <person name="Tindall B.J."/>
            <person name="Abt B."/>
            <person name="Goker M."/>
            <person name="Detter J.C."/>
            <person name="Woyke T."/>
            <person name="Bristow J."/>
            <person name="Eisen J.A."/>
            <person name="Markowitz V."/>
            <person name="Hugenholtz P."/>
            <person name="Klenk H.P."/>
            <person name="Kyrpides N.C."/>
        </authorList>
    </citation>
    <scope>NUCLEOTIDE SEQUENCE [LARGE SCALE GENOMIC DNA]</scope>
    <source>
        <strain evidence="3">ATCC 51119 / DSM 12145 / JCM 21818 / LMG 10337 / NBRC 100064 / NCIMB 13643</strain>
    </source>
</reference>
<feature type="signal peptide" evidence="1">
    <location>
        <begin position="1"/>
        <end position="23"/>
    </location>
</feature>
<evidence type="ECO:0000256" key="1">
    <source>
        <dbReference type="SAM" id="SignalP"/>
    </source>
</evidence>
<organism evidence="2 3">
    <name type="scientific">Pseudopedobacter saltans (strain ATCC 51119 / DSM 12145 / JCM 21818 / CCUG 39354 / LMG 10337 / NBRC 100064 / NCIMB 13643)</name>
    <name type="common">Pedobacter saltans</name>
    <dbReference type="NCBI Taxonomy" id="762903"/>
    <lineage>
        <taxon>Bacteria</taxon>
        <taxon>Pseudomonadati</taxon>
        <taxon>Bacteroidota</taxon>
        <taxon>Sphingobacteriia</taxon>
        <taxon>Sphingobacteriales</taxon>
        <taxon>Sphingobacteriaceae</taxon>
        <taxon>Pseudopedobacter</taxon>
    </lineage>
</organism>
<proteinExistence type="predicted"/>
<sequence>MKSLIKIVSVAFIVALSISTATAQSDKKTEEMLLKKEKKEMEARIQADKKIARKALRELRGSEVSDLSKQSFASDFGEVSDVSWARSTNFDEATFMKDGAKTTAYYDYDSKLVGTTVDKTINDLPPSAVNDINKHYEGYQINKVIMFNDNESNDSDMLLYGTQFEDANNYFVEVSNGVRNVVLMVSMDGNVSYFSTM</sequence>
<feature type="chain" id="PRO_5003259948" description="Beta-lactamase-inhibitor-like PepSY-like domain-containing protein" evidence="1">
    <location>
        <begin position="24"/>
        <end position="197"/>
    </location>
</feature>
<dbReference type="Proteomes" id="UP000000310">
    <property type="component" value="Chromosome"/>
</dbReference>
<dbReference type="Gene3D" id="3.10.450.360">
    <property type="match status" value="1"/>
</dbReference>
<dbReference type="SUPFAM" id="SSF160574">
    <property type="entry name" value="BT0923-like"/>
    <property type="match status" value="1"/>
</dbReference>
<protein>
    <recommendedName>
        <fullName evidence="4">Beta-lactamase-inhibitor-like PepSY-like domain-containing protein</fullName>
    </recommendedName>
</protein>
<gene>
    <name evidence="2" type="ordered locus">Pedsa_0350</name>
</gene>
<dbReference type="AlphaFoldDB" id="F0S515"/>
<name>F0S515_PSESL</name>
<evidence type="ECO:0008006" key="4">
    <source>
        <dbReference type="Google" id="ProtNLM"/>
    </source>
</evidence>
<dbReference type="OrthoDB" id="669738at2"/>
<dbReference type="RefSeq" id="WP_013631435.1">
    <property type="nucleotide sequence ID" value="NC_015177.1"/>
</dbReference>